<comment type="caution">
    <text evidence="1">The sequence shown here is derived from an EMBL/GenBank/DDBJ whole genome shotgun (WGS) entry which is preliminary data.</text>
</comment>
<accession>A6P0S0</accession>
<protein>
    <submittedName>
        <fullName evidence="1">Uncharacterized protein</fullName>
    </submittedName>
</protein>
<gene>
    <name evidence="1" type="ORF">BACCAP_04081</name>
</gene>
<keyword evidence="2" id="KW-1185">Reference proteome</keyword>
<name>A6P0S0_9FIRM</name>
<sequence>MRDKACFPTMPCPVKLCVERRWRNEKTDCGSACHSCLSLFLGKRRYRR</sequence>
<evidence type="ECO:0000313" key="2">
    <source>
        <dbReference type="Proteomes" id="UP000003639"/>
    </source>
</evidence>
<reference evidence="1 2" key="1">
    <citation type="submission" date="2007-04" db="EMBL/GenBank/DDBJ databases">
        <authorList>
            <person name="Fulton L."/>
            <person name="Clifton S."/>
            <person name="Fulton B."/>
            <person name="Xu J."/>
            <person name="Minx P."/>
            <person name="Pepin K.H."/>
            <person name="Johnson M."/>
            <person name="Thiruvilangam P."/>
            <person name="Bhonagiri V."/>
            <person name="Nash W.E."/>
            <person name="Mardis E.R."/>
            <person name="Wilson R.K."/>
        </authorList>
    </citation>
    <scope>NUCLEOTIDE SEQUENCE [LARGE SCALE GENOMIC DNA]</scope>
    <source>
        <strain evidence="1 2">ATCC 29799</strain>
    </source>
</reference>
<evidence type="ECO:0000313" key="1">
    <source>
        <dbReference type="EMBL" id="EDM98101.1"/>
    </source>
</evidence>
<organism evidence="1 2">
    <name type="scientific">Pseudoflavonifractor capillosus ATCC 29799</name>
    <dbReference type="NCBI Taxonomy" id="411467"/>
    <lineage>
        <taxon>Bacteria</taxon>
        <taxon>Bacillati</taxon>
        <taxon>Bacillota</taxon>
        <taxon>Clostridia</taxon>
        <taxon>Eubacteriales</taxon>
        <taxon>Oscillospiraceae</taxon>
        <taxon>Pseudoflavonifractor</taxon>
    </lineage>
</organism>
<reference evidence="1 2" key="2">
    <citation type="submission" date="2007-06" db="EMBL/GenBank/DDBJ databases">
        <title>Draft genome sequence of Pseudoflavonifractor capillosus ATCC 29799.</title>
        <authorList>
            <person name="Sudarsanam P."/>
            <person name="Ley R."/>
            <person name="Guruge J."/>
            <person name="Turnbaugh P.J."/>
            <person name="Mahowald M."/>
            <person name="Liep D."/>
            <person name="Gordon J."/>
        </authorList>
    </citation>
    <scope>NUCLEOTIDE SEQUENCE [LARGE SCALE GENOMIC DNA]</scope>
    <source>
        <strain evidence="1 2">ATCC 29799</strain>
    </source>
</reference>
<proteinExistence type="predicted"/>
<dbReference type="EMBL" id="AAXG02000043">
    <property type="protein sequence ID" value="EDM98101.1"/>
    <property type="molecule type" value="Genomic_DNA"/>
</dbReference>
<dbReference type="Proteomes" id="UP000003639">
    <property type="component" value="Unassembled WGS sequence"/>
</dbReference>
<dbReference type="AlphaFoldDB" id="A6P0S0"/>